<dbReference type="CDD" id="cd03498">
    <property type="entry name" value="SQR_TypeB_2_TM"/>
    <property type="match status" value="1"/>
</dbReference>
<dbReference type="NCBIfam" id="TIGR02046">
    <property type="entry name" value="sdhC_b558_fam"/>
    <property type="match status" value="1"/>
</dbReference>
<feature type="transmembrane region" description="Helical" evidence="1">
    <location>
        <begin position="56"/>
        <end position="78"/>
    </location>
</feature>
<evidence type="ECO:0000256" key="1">
    <source>
        <dbReference type="SAM" id="Phobius"/>
    </source>
</evidence>
<evidence type="ECO:0000313" key="3">
    <source>
        <dbReference type="Proteomes" id="UP000235584"/>
    </source>
</evidence>
<dbReference type="AlphaFoldDB" id="A0A2K9NPR0"/>
<keyword evidence="3" id="KW-1185">Reference proteome</keyword>
<dbReference type="Proteomes" id="UP000235584">
    <property type="component" value="Chromosome"/>
</dbReference>
<dbReference type="GO" id="GO:0016020">
    <property type="term" value="C:membrane"/>
    <property type="evidence" value="ECO:0007669"/>
    <property type="project" value="InterPro"/>
</dbReference>
<keyword evidence="1" id="KW-1133">Transmembrane helix</keyword>
<dbReference type="Gene3D" id="1.20.1300.10">
    <property type="entry name" value="Fumarate reductase/succinate dehydrogenase, transmembrane subunit"/>
    <property type="match status" value="1"/>
</dbReference>
<keyword evidence="1" id="KW-0472">Membrane</keyword>
<dbReference type="KEGG" id="bsto:C0V70_02820"/>
<gene>
    <name evidence="2" type="ORF">C0V70_02820</name>
</gene>
<evidence type="ECO:0000313" key="2">
    <source>
        <dbReference type="EMBL" id="AUN97055.1"/>
    </source>
</evidence>
<reference evidence="2 3" key="1">
    <citation type="submission" date="2018-01" db="EMBL/GenBank/DDBJ databases">
        <title>Complete genome sequence of Bacteriovorax stolpii DSM12778.</title>
        <authorList>
            <person name="Tang B."/>
            <person name="Chang J."/>
        </authorList>
    </citation>
    <scope>NUCLEOTIDE SEQUENCE [LARGE SCALE GENOMIC DNA]</scope>
    <source>
        <strain evidence="2 3">DSM 12778</strain>
    </source>
</reference>
<accession>A0A2K9NPR0</accession>
<proteinExistence type="predicted"/>
<feature type="transmembrane region" description="Helical" evidence="1">
    <location>
        <begin position="149"/>
        <end position="166"/>
    </location>
</feature>
<feature type="transmembrane region" description="Helical" evidence="1">
    <location>
        <begin position="187"/>
        <end position="212"/>
    </location>
</feature>
<name>A0A2K9NPR0_BACTC</name>
<feature type="transmembrane region" description="Helical" evidence="1">
    <location>
        <begin position="12"/>
        <end position="36"/>
    </location>
</feature>
<sequence length="213" mass="24453">MEFFMIIFKKTILALTGLFICIFLIAHLGANFLLLLPEEQARVMYNNYSSALRGNVFISVIAYINYACILFHVGYAIVVTRRNKAARNDRYLINHTSENSSWTSQNMMLLGAIIFCFIVIHMANFWFKVKIQGHHEDLYQMVIDLFKDPIYLAIYVIASLPLGLHLSHGVQSAFKTLGLYHHRYVGWMARISMAYALVIGCGFGIIPIILFFR</sequence>
<protein>
    <submittedName>
        <fullName evidence="2">Succinate dehydrogenase</fullName>
    </submittedName>
</protein>
<dbReference type="SUPFAM" id="SSF81343">
    <property type="entry name" value="Fumarate reductase respiratory complex transmembrane subunits"/>
    <property type="match status" value="1"/>
</dbReference>
<keyword evidence="1" id="KW-0812">Transmembrane</keyword>
<dbReference type="EMBL" id="CP025704">
    <property type="protein sequence ID" value="AUN97055.1"/>
    <property type="molecule type" value="Genomic_DNA"/>
</dbReference>
<feature type="transmembrane region" description="Helical" evidence="1">
    <location>
        <begin position="107"/>
        <end position="129"/>
    </location>
</feature>
<organism evidence="2 3">
    <name type="scientific">Bacteriovorax stolpii</name>
    <name type="common">Bdellovibrio stolpii</name>
    <dbReference type="NCBI Taxonomy" id="960"/>
    <lineage>
        <taxon>Bacteria</taxon>
        <taxon>Pseudomonadati</taxon>
        <taxon>Bdellovibrionota</taxon>
        <taxon>Bacteriovoracia</taxon>
        <taxon>Bacteriovoracales</taxon>
        <taxon>Bacteriovoracaceae</taxon>
        <taxon>Bacteriovorax</taxon>
    </lineage>
</organism>
<dbReference type="InterPro" id="IPR011138">
    <property type="entry name" value="Cytochrome_b-558"/>
</dbReference>
<dbReference type="InterPro" id="IPR034804">
    <property type="entry name" value="SQR/QFR_C/D"/>
</dbReference>